<feature type="repeat" description="Cell wall-binding" evidence="3">
    <location>
        <begin position="421"/>
        <end position="440"/>
    </location>
</feature>
<dbReference type="Pfam" id="PF01832">
    <property type="entry name" value="Glucosaminidase"/>
    <property type="match status" value="1"/>
</dbReference>
<dbReference type="GO" id="GO:0008745">
    <property type="term" value="F:N-acetylmuramoyl-L-alanine amidase activity"/>
    <property type="evidence" value="ECO:0007669"/>
    <property type="project" value="InterPro"/>
</dbReference>
<evidence type="ECO:0000256" key="2">
    <source>
        <dbReference type="ARBA" id="ARBA00022801"/>
    </source>
</evidence>
<accession>J1HQ64</accession>
<feature type="repeat" description="Cell wall-binding" evidence="3">
    <location>
        <begin position="278"/>
        <end position="297"/>
    </location>
</feature>
<dbReference type="EMBL" id="AKFS01000046">
    <property type="protein sequence ID" value="EJF48175.1"/>
    <property type="molecule type" value="Genomic_DNA"/>
</dbReference>
<evidence type="ECO:0000256" key="3">
    <source>
        <dbReference type="PROSITE-ProRule" id="PRU00591"/>
    </source>
</evidence>
<dbReference type="RefSeq" id="WP_005867949.1">
    <property type="nucleotide sequence ID" value="NZ_AKFS01000046.1"/>
</dbReference>
<feature type="repeat" description="Cell wall-binding" evidence="3">
    <location>
        <begin position="298"/>
        <end position="317"/>
    </location>
</feature>
<comment type="caution">
    <text evidence="6">The sequence shown here is derived from an EMBL/GenBank/DDBJ whole genome shotgun (WGS) entry which is preliminary data.</text>
</comment>
<feature type="repeat" description="Cell wall-binding" evidence="3">
    <location>
        <begin position="359"/>
        <end position="378"/>
    </location>
</feature>
<feature type="chain" id="PRO_5003743236" evidence="4">
    <location>
        <begin position="30"/>
        <end position="675"/>
    </location>
</feature>
<dbReference type="InterPro" id="IPR002508">
    <property type="entry name" value="MurNAc-LAA_cat"/>
</dbReference>
<protein>
    <submittedName>
        <fullName evidence="6">N-acetylmuramoyl-L-alanine amidase</fullName>
    </submittedName>
</protein>
<dbReference type="AlphaFoldDB" id="J1HQ64"/>
<dbReference type="PATRIC" id="fig|1125717.3.peg.301"/>
<proteinExistence type="predicted"/>
<evidence type="ECO:0000259" key="5">
    <source>
        <dbReference type="SMART" id="SM00646"/>
    </source>
</evidence>
<dbReference type="CDD" id="cd02696">
    <property type="entry name" value="MurNAc-LAA"/>
    <property type="match status" value="1"/>
</dbReference>
<dbReference type="Gene3D" id="2.10.270.10">
    <property type="entry name" value="Cholin Binding"/>
    <property type="match status" value="2"/>
</dbReference>
<dbReference type="InterPro" id="IPR050695">
    <property type="entry name" value="N-acetylmuramoyl_amidase_3"/>
</dbReference>
<dbReference type="PANTHER" id="PTHR30404">
    <property type="entry name" value="N-ACETYLMURAMOYL-L-ALANINE AMIDASE"/>
    <property type="match status" value="1"/>
</dbReference>
<reference evidence="6 7" key="1">
    <citation type="submission" date="2012-05" db="EMBL/GenBank/DDBJ databases">
        <authorList>
            <person name="Harkins D.M."/>
            <person name="Madupu R."/>
            <person name="Durkin A.S."/>
            <person name="Torralba M."/>
            <person name="Methe B."/>
            <person name="Sutton G.G."/>
            <person name="Nelson K.E."/>
        </authorList>
    </citation>
    <scope>NUCLEOTIDE SEQUENCE [LARGE SCALE GENOMIC DNA]</scope>
    <source>
        <strain evidence="6 7">F0490</strain>
    </source>
</reference>
<keyword evidence="4" id="KW-0732">Signal</keyword>
<dbReference type="GO" id="GO:0009253">
    <property type="term" value="P:peptidoglycan catabolic process"/>
    <property type="evidence" value="ECO:0007669"/>
    <property type="project" value="InterPro"/>
</dbReference>
<dbReference type="Pfam" id="PF01520">
    <property type="entry name" value="Amidase_3"/>
    <property type="match status" value="1"/>
</dbReference>
<dbReference type="SUPFAM" id="SSF53187">
    <property type="entry name" value="Zn-dependent exopeptidases"/>
    <property type="match status" value="1"/>
</dbReference>
<feature type="signal peptide" evidence="4">
    <location>
        <begin position="1"/>
        <end position="29"/>
    </location>
</feature>
<evidence type="ECO:0000256" key="4">
    <source>
        <dbReference type="SAM" id="SignalP"/>
    </source>
</evidence>
<keyword evidence="7" id="KW-1185">Reference proteome</keyword>
<evidence type="ECO:0000256" key="1">
    <source>
        <dbReference type="ARBA" id="ARBA00022737"/>
    </source>
</evidence>
<dbReference type="OrthoDB" id="514320at2"/>
<dbReference type="InterPro" id="IPR002901">
    <property type="entry name" value="MGlyc_endo_b_GlcNAc-like_dom"/>
</dbReference>
<dbReference type="PANTHER" id="PTHR30404:SF0">
    <property type="entry name" value="N-ACETYLMURAMOYL-L-ALANINE AMIDASE AMIC"/>
    <property type="match status" value="1"/>
</dbReference>
<evidence type="ECO:0000313" key="6">
    <source>
        <dbReference type="EMBL" id="EJF48175.1"/>
    </source>
</evidence>
<gene>
    <name evidence="6" type="ORF">HMPREF1317_2309</name>
</gene>
<sequence>MRPLWKTLAIGLALAVGAMIAPLAPQAGAADGIVIALDPGHGGSDPGASANGLVEKDLTLAVGRALKAELETYQGVRVHMTREDDSRPSENISQDLSARVASSVAAGASALVSLHFNSGSAGANGAEVWYPNASSYNYSTHTQGAALATAIQNQLTSLGLADRGTKTRDNPYYDYPDGSTGDYYAISRHARLSNLTGIIVEHAFLTSASDAARLREPGFVQSLAMADAAGIAQALGLSKGTWHNEGGRWRFGADGKYLTGWFSVGGVWYWGDSEGYTVTGWQVIGWRWYYFDGSTAMQTGWRQIDGAWYYLGSSGAMATGWAEDGGAWYHLGASGRMDTGWIPDGWSWYYLDPASGAMRTGWVEDGGRWFHLGSSGSMTTGWLSEGGSWYYLNPGSGAMATGWAAISGSWYYLDPVSGAMRTGWVEDGGRWFHLGSSGSMTTGWLSEGGSWYYLNPGSGAMATGTVVIDGRESVFAASGEWLGYASGGTTASDMRPVMAAPTAQRAAVIASMVAAFDDSGHDYPASLAAGGAPTINDFAAIAYDEAVAEGVSPELVFTQAMKETGWLGFGGDVSVDQFNFAGIGAVGGGAGGASFPDVRTGLRAQVQHLRAYADTGATAASLANPLVDPRFSYVPKGSAPYVEYLGAQENPNGTGWATARNYGYDILAMMKSYFD</sequence>
<dbReference type="Gene3D" id="1.10.530.10">
    <property type="match status" value="1"/>
</dbReference>
<keyword evidence="1" id="KW-0677">Repeat</keyword>
<keyword evidence="2" id="KW-0378">Hydrolase</keyword>
<feature type="domain" description="MurNAc-LAA" evidence="5">
    <location>
        <begin position="100"/>
        <end position="232"/>
    </location>
</feature>
<dbReference type="GO" id="GO:0030288">
    <property type="term" value="C:outer membrane-bounded periplasmic space"/>
    <property type="evidence" value="ECO:0007669"/>
    <property type="project" value="TreeGrafter"/>
</dbReference>
<organism evidence="6 7">
    <name type="scientific">Schaalia georgiae F0490</name>
    <dbReference type="NCBI Taxonomy" id="1125717"/>
    <lineage>
        <taxon>Bacteria</taxon>
        <taxon>Bacillati</taxon>
        <taxon>Actinomycetota</taxon>
        <taxon>Actinomycetes</taxon>
        <taxon>Actinomycetales</taxon>
        <taxon>Actinomycetaceae</taxon>
        <taxon>Schaalia</taxon>
    </lineage>
</organism>
<dbReference type="Gene3D" id="2.10.270.20">
    <property type="match status" value="1"/>
</dbReference>
<dbReference type="Gene3D" id="3.40.630.40">
    <property type="entry name" value="Zn-dependent exopeptidases"/>
    <property type="match status" value="1"/>
</dbReference>
<dbReference type="Proteomes" id="UP000004578">
    <property type="component" value="Unassembled WGS sequence"/>
</dbReference>
<dbReference type="SMART" id="SM00646">
    <property type="entry name" value="Ami_3"/>
    <property type="match status" value="1"/>
</dbReference>
<dbReference type="SUPFAM" id="SSF69360">
    <property type="entry name" value="Cell wall binding repeat"/>
    <property type="match status" value="2"/>
</dbReference>
<dbReference type="Pfam" id="PF19127">
    <property type="entry name" value="Choline_bind_3"/>
    <property type="match status" value="3"/>
</dbReference>
<dbReference type="PROSITE" id="PS51170">
    <property type="entry name" value="CW"/>
    <property type="match status" value="4"/>
</dbReference>
<dbReference type="GO" id="GO:0004040">
    <property type="term" value="F:amidase activity"/>
    <property type="evidence" value="ECO:0007669"/>
    <property type="project" value="InterPro"/>
</dbReference>
<dbReference type="InterPro" id="IPR018337">
    <property type="entry name" value="Cell_wall/Cho-bd_repeat"/>
</dbReference>
<evidence type="ECO:0000313" key="7">
    <source>
        <dbReference type="Proteomes" id="UP000004578"/>
    </source>
</evidence>
<name>J1HQ64_9ACTO</name>